<dbReference type="Pfam" id="PF25597">
    <property type="entry name" value="SH3_retrovirus"/>
    <property type="match status" value="1"/>
</dbReference>
<feature type="domain" description="CCHC-type" evidence="3">
    <location>
        <begin position="287"/>
        <end position="300"/>
    </location>
</feature>
<dbReference type="InterPro" id="IPR012337">
    <property type="entry name" value="RNaseH-like_sf"/>
</dbReference>
<dbReference type="Gene3D" id="3.30.420.10">
    <property type="entry name" value="Ribonuclease H-like superfamily/Ribonuclease H"/>
    <property type="match status" value="1"/>
</dbReference>
<dbReference type="GO" id="GO:0008270">
    <property type="term" value="F:zinc ion binding"/>
    <property type="evidence" value="ECO:0007669"/>
    <property type="project" value="UniProtKB-KW"/>
</dbReference>
<accession>A0A5N5G5P1</accession>
<name>A0A5N5G5P1_9ROSA</name>
<protein>
    <submittedName>
        <fullName evidence="4">DNA polymerase zeta catalytic subunit-like</fullName>
    </submittedName>
</protein>
<dbReference type="InterPro" id="IPR001878">
    <property type="entry name" value="Znf_CCHC"/>
</dbReference>
<reference evidence="5" key="2">
    <citation type="submission" date="2019-10" db="EMBL/GenBank/DDBJ databases">
        <title>A de novo genome assembly of a pear dwarfing rootstock.</title>
        <authorList>
            <person name="Wang F."/>
            <person name="Wang J."/>
            <person name="Li S."/>
            <person name="Zhang Y."/>
            <person name="Fang M."/>
            <person name="Ma L."/>
            <person name="Zhao Y."/>
            <person name="Jiang S."/>
        </authorList>
    </citation>
    <scope>NUCLEOTIDE SEQUENCE [LARGE SCALE GENOMIC DNA]</scope>
</reference>
<keyword evidence="1" id="KW-0863">Zinc-finger</keyword>
<evidence type="ECO:0000256" key="2">
    <source>
        <dbReference type="SAM" id="MobiDB-lite"/>
    </source>
</evidence>
<comment type="caution">
    <text evidence="4">The sequence shown here is derived from an EMBL/GenBank/DDBJ whole genome shotgun (WGS) entry which is preliminary data.</text>
</comment>
<keyword evidence="1" id="KW-0479">Metal-binding</keyword>
<dbReference type="Pfam" id="PF14223">
    <property type="entry name" value="Retrotran_gag_2"/>
    <property type="match status" value="1"/>
</dbReference>
<dbReference type="CDD" id="cd09272">
    <property type="entry name" value="RNase_HI_RT_Ty1"/>
    <property type="match status" value="1"/>
</dbReference>
<keyword evidence="1" id="KW-0862">Zinc</keyword>
<dbReference type="Pfam" id="PF22936">
    <property type="entry name" value="Pol_BBD"/>
    <property type="match status" value="1"/>
</dbReference>
<dbReference type="PANTHER" id="PTHR47592:SF27">
    <property type="entry name" value="OS08G0421700 PROTEIN"/>
    <property type="match status" value="1"/>
</dbReference>
<reference evidence="4 5" key="3">
    <citation type="submission" date="2019-11" db="EMBL/GenBank/DDBJ databases">
        <title>A de novo genome assembly of a pear dwarfing rootstock.</title>
        <authorList>
            <person name="Wang F."/>
            <person name="Wang J."/>
            <person name="Li S."/>
            <person name="Zhang Y."/>
            <person name="Fang M."/>
            <person name="Ma L."/>
            <person name="Zhao Y."/>
            <person name="Jiang S."/>
        </authorList>
    </citation>
    <scope>NUCLEOTIDE SEQUENCE [LARGE SCALE GENOMIC DNA]</scope>
    <source>
        <strain evidence="4">S2</strain>
        <tissue evidence="4">Leaf</tissue>
    </source>
</reference>
<evidence type="ECO:0000313" key="5">
    <source>
        <dbReference type="Proteomes" id="UP000327157"/>
    </source>
</evidence>
<dbReference type="Pfam" id="PF07727">
    <property type="entry name" value="RVT_2"/>
    <property type="match status" value="1"/>
</dbReference>
<dbReference type="InterPro" id="IPR013103">
    <property type="entry name" value="RVT_2"/>
</dbReference>
<dbReference type="AlphaFoldDB" id="A0A5N5G5P1"/>
<evidence type="ECO:0000313" key="4">
    <source>
        <dbReference type="EMBL" id="KAB2610477.1"/>
    </source>
</evidence>
<gene>
    <name evidence="4" type="ORF">D8674_018509</name>
</gene>
<evidence type="ECO:0000256" key="1">
    <source>
        <dbReference type="PROSITE-ProRule" id="PRU00047"/>
    </source>
</evidence>
<dbReference type="Proteomes" id="UP000327157">
    <property type="component" value="Chromosome 17"/>
</dbReference>
<dbReference type="PROSITE" id="PS50158">
    <property type="entry name" value="ZF_CCHC"/>
    <property type="match status" value="1"/>
</dbReference>
<dbReference type="PANTHER" id="PTHR47592">
    <property type="entry name" value="PBF68 PROTEIN"/>
    <property type="match status" value="1"/>
</dbReference>
<dbReference type="InterPro" id="IPR057670">
    <property type="entry name" value="SH3_retrovirus"/>
</dbReference>
<feature type="region of interest" description="Disordered" evidence="2">
    <location>
        <begin position="590"/>
        <end position="610"/>
    </location>
</feature>
<reference evidence="4 5" key="1">
    <citation type="submission" date="2019-09" db="EMBL/GenBank/DDBJ databases">
        <authorList>
            <person name="Ou C."/>
        </authorList>
    </citation>
    <scope>NUCLEOTIDE SEQUENCE [LARGE SCALE GENOMIC DNA]</scope>
    <source>
        <strain evidence="4">S2</strain>
        <tissue evidence="4">Leaf</tissue>
    </source>
</reference>
<dbReference type="OrthoDB" id="1645289at2759"/>
<proteinExistence type="predicted"/>
<dbReference type="GO" id="GO:0003676">
    <property type="term" value="F:nucleic acid binding"/>
    <property type="evidence" value="ECO:0007669"/>
    <property type="project" value="InterPro"/>
</dbReference>
<dbReference type="InterPro" id="IPR036397">
    <property type="entry name" value="RNaseH_sf"/>
</dbReference>
<dbReference type="SUPFAM" id="SSF53098">
    <property type="entry name" value="Ribonuclease H-like"/>
    <property type="match status" value="1"/>
</dbReference>
<organism evidence="4 5">
    <name type="scientific">Pyrus ussuriensis x Pyrus communis</name>
    <dbReference type="NCBI Taxonomy" id="2448454"/>
    <lineage>
        <taxon>Eukaryota</taxon>
        <taxon>Viridiplantae</taxon>
        <taxon>Streptophyta</taxon>
        <taxon>Embryophyta</taxon>
        <taxon>Tracheophyta</taxon>
        <taxon>Spermatophyta</taxon>
        <taxon>Magnoliopsida</taxon>
        <taxon>eudicotyledons</taxon>
        <taxon>Gunneridae</taxon>
        <taxon>Pentapetalae</taxon>
        <taxon>rosids</taxon>
        <taxon>fabids</taxon>
        <taxon>Rosales</taxon>
        <taxon>Rosaceae</taxon>
        <taxon>Amygdaloideae</taxon>
        <taxon>Maleae</taxon>
        <taxon>Pyrus</taxon>
    </lineage>
</organism>
<evidence type="ECO:0000259" key="3">
    <source>
        <dbReference type="PROSITE" id="PS50158"/>
    </source>
</evidence>
<keyword evidence="5" id="KW-1185">Reference proteome</keyword>
<dbReference type="InterPro" id="IPR054722">
    <property type="entry name" value="PolX-like_BBD"/>
</dbReference>
<dbReference type="EMBL" id="SMOL01000487">
    <property type="protein sequence ID" value="KAB2610477.1"/>
    <property type="molecule type" value="Genomic_DNA"/>
</dbReference>
<sequence length="953" mass="108403">MFRVIVDSTLASKLNKVSHASLAVVLPLWILHVPTHHTNCIRNVRSTFQTSSINLWNIFADREIFLLIPSLILLKCIKLFFHNCHPLRTLQNCNHRAYSEFQETLQPMLYQERSLTDLNYKLYKNLYRNMDQQSMSVNDAVPKYSEKPEKFKGLDFKRWNYILNSLDDNLYDIYSLCKTAKELWESLEKKYKIDDAGSKKFVIGKFLKYTMVDSKSVVSQLPIFWNDFKIYLKHKRREMNMEDLIMKLRGGNSKAKPKKNKAPKTKQFVQSAIAPKGKNLKNIKGPCYVCGKSGHNAQDCYHRKDENHANGNNNNHANMATTNEELAAVVFEINRVSNESELLIDTSATKHIYADRNLFTEYHPTTHGEKLYMGNSASSVVEGKGKSHLAECAHVPEMRRNLVSGPILIAKGFKLIMESNKFVLTKGGMFVGKGYMADGLVKLNDEALNMFKTYKAEVENQLERKIKTPQQNGVAERKNRTFKDMINSMLNSSGLPQSLWGETLLTANTILNKVPLKNIDESPYVQVPLPKRTKLGPKTIDYVFIGYANNSAAYSFLVVKSSISNIHVNTILESADAEFFEDIFPYKEKESGSNPKRVHEHSHDEASSSVSKNFGPDFIAFLSENEPTTFKEAMSSSEAPLWNEAIKSEMESIMENNTWELVDLPPGTKSIGHKWIFKKKLKADGTIDKFKARLVAKGYRQKEGLDYFDTYSPVSCITSIRILIAIAVVYNFDIHQMDVKTTFLNGELDEKIYMEQPEGPDLAYVVGRLSRYTSNPTQAHWDALVKVLRYLKNTLNYGLHYTKYPPVVEGFSDANWISNTTESNSTSGYVFTLGGATISWKSSKQKCIARFTMESEFIALDLAGDEAEWLKHFLEDIPVWPKPVIAICVHCDSMAAQSRAKSHVYNGKKLLSNRIISIDYVKSKENIADPLTKGLLRKQILFTSRGMGLKPIQ</sequence>